<evidence type="ECO:0000256" key="1">
    <source>
        <dbReference type="SAM" id="Coils"/>
    </source>
</evidence>
<feature type="coiled-coil region" evidence="1">
    <location>
        <begin position="257"/>
        <end position="293"/>
    </location>
</feature>
<proteinExistence type="predicted"/>
<organism evidence="2 3">
    <name type="scientific">Mesorhizobium alhagi CCNWXJ12-2</name>
    <dbReference type="NCBI Taxonomy" id="1107882"/>
    <lineage>
        <taxon>Bacteria</taxon>
        <taxon>Pseudomonadati</taxon>
        <taxon>Pseudomonadota</taxon>
        <taxon>Alphaproteobacteria</taxon>
        <taxon>Hyphomicrobiales</taxon>
        <taxon>Phyllobacteriaceae</taxon>
        <taxon>Allomesorhizobium</taxon>
    </lineage>
</organism>
<sequence length="371" mass="42590">MSEYQYYEFQAVDRPLTKADQETLRGLSTRARITATSFTNHYEWGDFKGDPKRLMESCFDLHLYFANWGTRRLMMRVPKRLIDRHRLGAFLGEVDWVTLWSNGEHTIIDICRDEVEPDHDAWDDGTGWLAALSPLRADILAGDLQLFYLLWLSAIADDLLMDDTPEPLAGIGPLTGALEAATTFFDIDRDLVEAAAASRYEHELVPEKLRAVVAGLAEEEKTDLLMRMMEGDVHIGTLLRRRARAQNLDGGQPRRTVGELRAKAREIRNARERAEAERRRAEERRRAQEAEKARRARLDVVRRQGDSVWTEIETEIERRNASGYDRATALLADLKQLAAEQDAIADFLRRLAAIRERHERKGQLIKRLQGL</sequence>
<accession>H0I1G6</accession>
<dbReference type="OrthoDB" id="9066681at2"/>
<reference evidence="2 3" key="1">
    <citation type="journal article" date="2012" name="J. Bacteriol.">
        <title>Draft Genome Sequence of Mesorhizobium alhagi CCNWXJ12-2T, a Novel Salt-Resistant Species Isolated from the Desert of Northwestern China.</title>
        <authorList>
            <person name="Zhou M."/>
            <person name="Chen W."/>
            <person name="Chen H."/>
            <person name="Wei G."/>
        </authorList>
    </citation>
    <scope>NUCLEOTIDE SEQUENCE [LARGE SCALE GENOMIC DNA]</scope>
    <source>
        <strain evidence="2 3">CCNWXJ12-2</strain>
    </source>
</reference>
<gene>
    <name evidence="2" type="ORF">MAXJ12_31517</name>
</gene>
<keyword evidence="1" id="KW-0175">Coiled coil</keyword>
<evidence type="ECO:0000313" key="2">
    <source>
        <dbReference type="EMBL" id="EHK53186.1"/>
    </source>
</evidence>
<keyword evidence="3" id="KW-1185">Reference proteome</keyword>
<dbReference type="EMBL" id="AHAM01000281">
    <property type="protein sequence ID" value="EHK53186.1"/>
    <property type="molecule type" value="Genomic_DNA"/>
</dbReference>
<dbReference type="RefSeq" id="WP_008839873.1">
    <property type="nucleotide sequence ID" value="NZ_AHAM01000281.1"/>
</dbReference>
<dbReference type="AlphaFoldDB" id="H0I1G6"/>
<evidence type="ECO:0000313" key="3">
    <source>
        <dbReference type="Proteomes" id="UP000003250"/>
    </source>
</evidence>
<dbReference type="Proteomes" id="UP000003250">
    <property type="component" value="Unassembled WGS sequence"/>
</dbReference>
<protein>
    <submittedName>
        <fullName evidence="2">Uncharacterized protein</fullName>
    </submittedName>
</protein>
<dbReference type="PATRIC" id="fig|1107882.3.peg.6100"/>
<name>H0I1G6_9HYPH</name>